<sequence length="162" mass="17914">MYLDQEQSGLDALPSSAGGWDVTRLLPRKSEESCVENDTYNTCEKSQISGGKVMIAIIIVSVILAIFFFIFLLHLHRRRTRIEKQEDLKDFQELDDYGIVTSSSSTKASRMPQAPAPAQVKQPASTVQREGPPPSYRESTDSLSPSIRGATATIPRDGLSNR</sequence>
<dbReference type="Proteomes" id="UP000738349">
    <property type="component" value="Unassembled WGS sequence"/>
</dbReference>
<feature type="compositionally biased region" description="Low complexity" evidence="1">
    <location>
        <begin position="112"/>
        <end position="124"/>
    </location>
</feature>
<keyword evidence="2" id="KW-0812">Transmembrane</keyword>
<feature type="transmembrane region" description="Helical" evidence="2">
    <location>
        <begin position="54"/>
        <end position="75"/>
    </location>
</feature>
<gene>
    <name evidence="3" type="ORF">EDB81DRAFT_92481</name>
</gene>
<dbReference type="EMBL" id="JAGMUV010000014">
    <property type="protein sequence ID" value="KAH7134148.1"/>
    <property type="molecule type" value="Genomic_DNA"/>
</dbReference>
<evidence type="ECO:0000313" key="4">
    <source>
        <dbReference type="Proteomes" id="UP000738349"/>
    </source>
</evidence>
<dbReference type="AlphaFoldDB" id="A0A9P9ISX7"/>
<reference evidence="3" key="1">
    <citation type="journal article" date="2021" name="Nat. Commun.">
        <title>Genetic determinants of endophytism in the Arabidopsis root mycobiome.</title>
        <authorList>
            <person name="Mesny F."/>
            <person name="Miyauchi S."/>
            <person name="Thiergart T."/>
            <person name="Pickel B."/>
            <person name="Atanasova L."/>
            <person name="Karlsson M."/>
            <person name="Huettel B."/>
            <person name="Barry K.W."/>
            <person name="Haridas S."/>
            <person name="Chen C."/>
            <person name="Bauer D."/>
            <person name="Andreopoulos W."/>
            <person name="Pangilinan J."/>
            <person name="LaButti K."/>
            <person name="Riley R."/>
            <person name="Lipzen A."/>
            <person name="Clum A."/>
            <person name="Drula E."/>
            <person name="Henrissat B."/>
            <person name="Kohler A."/>
            <person name="Grigoriev I.V."/>
            <person name="Martin F.M."/>
            <person name="Hacquard S."/>
        </authorList>
    </citation>
    <scope>NUCLEOTIDE SEQUENCE</scope>
    <source>
        <strain evidence="3">MPI-CAGE-AT-0147</strain>
    </source>
</reference>
<name>A0A9P9ISX7_9HYPO</name>
<evidence type="ECO:0000313" key="3">
    <source>
        <dbReference type="EMBL" id="KAH7134148.1"/>
    </source>
</evidence>
<organism evidence="3 4">
    <name type="scientific">Dactylonectria macrodidyma</name>
    <dbReference type="NCBI Taxonomy" id="307937"/>
    <lineage>
        <taxon>Eukaryota</taxon>
        <taxon>Fungi</taxon>
        <taxon>Dikarya</taxon>
        <taxon>Ascomycota</taxon>
        <taxon>Pezizomycotina</taxon>
        <taxon>Sordariomycetes</taxon>
        <taxon>Hypocreomycetidae</taxon>
        <taxon>Hypocreales</taxon>
        <taxon>Nectriaceae</taxon>
        <taxon>Dactylonectria</taxon>
    </lineage>
</organism>
<evidence type="ECO:0000256" key="1">
    <source>
        <dbReference type="SAM" id="MobiDB-lite"/>
    </source>
</evidence>
<comment type="caution">
    <text evidence="3">The sequence shown here is derived from an EMBL/GenBank/DDBJ whole genome shotgun (WGS) entry which is preliminary data.</text>
</comment>
<proteinExistence type="predicted"/>
<feature type="region of interest" description="Disordered" evidence="1">
    <location>
        <begin position="102"/>
        <end position="162"/>
    </location>
</feature>
<keyword evidence="4" id="KW-1185">Reference proteome</keyword>
<keyword evidence="2" id="KW-1133">Transmembrane helix</keyword>
<dbReference type="OrthoDB" id="5125452at2759"/>
<keyword evidence="2" id="KW-0472">Membrane</keyword>
<accession>A0A9P9ISX7</accession>
<evidence type="ECO:0000256" key="2">
    <source>
        <dbReference type="SAM" id="Phobius"/>
    </source>
</evidence>
<protein>
    <submittedName>
        <fullName evidence="3">Uncharacterized protein</fullName>
    </submittedName>
</protein>